<organism evidence="2 3">
    <name type="scientific">Haloactinospora alba</name>
    <dbReference type="NCBI Taxonomy" id="405555"/>
    <lineage>
        <taxon>Bacteria</taxon>
        <taxon>Bacillati</taxon>
        <taxon>Actinomycetota</taxon>
        <taxon>Actinomycetes</taxon>
        <taxon>Streptosporangiales</taxon>
        <taxon>Nocardiopsidaceae</taxon>
        <taxon>Haloactinospora</taxon>
    </lineage>
</organism>
<dbReference type="InterPro" id="IPR041654">
    <property type="entry name" value="StyA_sbd"/>
</dbReference>
<dbReference type="Gene3D" id="3.50.50.60">
    <property type="entry name" value="FAD/NAD(P)-binding domain"/>
    <property type="match status" value="3"/>
</dbReference>
<dbReference type="EMBL" id="VFQC01000001">
    <property type="protein sequence ID" value="TQN32485.1"/>
    <property type="molecule type" value="Genomic_DNA"/>
</dbReference>
<keyword evidence="3" id="KW-1185">Reference proteome</keyword>
<comment type="caution">
    <text evidence="2">The sequence shown here is derived from an EMBL/GenBank/DDBJ whole genome shotgun (WGS) entry which is preliminary data.</text>
</comment>
<name>A0A543NKU7_9ACTN</name>
<dbReference type="Pfam" id="PF17885">
    <property type="entry name" value="Smoa_sbd"/>
    <property type="match status" value="1"/>
</dbReference>
<reference evidence="2 3" key="1">
    <citation type="submission" date="2019-06" db="EMBL/GenBank/DDBJ databases">
        <title>Sequencing the genomes of 1000 actinobacteria strains.</title>
        <authorList>
            <person name="Klenk H.-P."/>
        </authorList>
    </citation>
    <scope>NUCLEOTIDE SEQUENCE [LARGE SCALE GENOMIC DNA]</scope>
    <source>
        <strain evidence="2 3">DSM 45015</strain>
    </source>
</reference>
<evidence type="ECO:0000259" key="1">
    <source>
        <dbReference type="Pfam" id="PF17885"/>
    </source>
</evidence>
<dbReference type="SUPFAM" id="SSF51905">
    <property type="entry name" value="FAD/NAD(P)-binding domain"/>
    <property type="match status" value="1"/>
</dbReference>
<proteinExistence type="predicted"/>
<sequence>MRRILIVGAGQSGLFLAHKLIDNNYEVTLITGKTSPEIRRGRTSATQFTLQRVREMEHEAGLDFWSDQAPEYNWVDLSLRAPGQPPLDISGKQSAGPGVSVERRVKMADWMEYFEDRGGKVVIHGVTVSDLDYFARMYDLVVVAVGSGELGELFPNDPSRSGGAQTGVLSQAILHGVAPSDKGEQRVSVISTPGGEVVCTPILTSAGPATSVFTMARPGSELDGSADVVGRGSEAMLRAMMGRLTEHVPDIAERCRDATLVDDNAMLMERIVPAVHRPVGMLPSGGLVMGMADAVVTSDPVSAQGWANSTICAQKFADAILARGEAPFDAAWMNETFDSFWEEQGKHAATFSQMVTGFWSGDVPDHFGELLPAVTEHQEIADRWISGFNDPGDYEKWMFDPDSCRDYISRVAQQSSE</sequence>
<dbReference type="AlphaFoldDB" id="A0A543NKU7"/>
<evidence type="ECO:0000313" key="3">
    <source>
        <dbReference type="Proteomes" id="UP000317422"/>
    </source>
</evidence>
<gene>
    <name evidence="2" type="ORF">FHX37_2445</name>
</gene>
<feature type="domain" description="Styrene monooxygenase StyA putative substrate binding" evidence="1">
    <location>
        <begin position="146"/>
        <end position="254"/>
    </location>
</feature>
<evidence type="ECO:0000313" key="2">
    <source>
        <dbReference type="EMBL" id="TQN32485.1"/>
    </source>
</evidence>
<dbReference type="InterPro" id="IPR036188">
    <property type="entry name" value="FAD/NAD-bd_sf"/>
</dbReference>
<dbReference type="Proteomes" id="UP000317422">
    <property type="component" value="Unassembled WGS sequence"/>
</dbReference>
<accession>A0A543NKU7</accession>
<protein>
    <recommendedName>
        <fullName evidence="1">Styrene monooxygenase StyA putative substrate binding domain-containing protein</fullName>
    </recommendedName>
</protein>